<dbReference type="Proteomes" id="UP001500630">
    <property type="component" value="Unassembled WGS sequence"/>
</dbReference>
<dbReference type="Gene3D" id="3.30.540.10">
    <property type="entry name" value="Fructose-1,6-Bisphosphatase, subunit A, domain 1"/>
    <property type="match status" value="1"/>
</dbReference>
<feature type="region of interest" description="Disordered" evidence="5">
    <location>
        <begin position="326"/>
        <end position="349"/>
    </location>
</feature>
<evidence type="ECO:0000256" key="2">
    <source>
        <dbReference type="ARBA" id="ARBA00013106"/>
    </source>
</evidence>
<keyword evidence="7" id="KW-1185">Reference proteome</keyword>
<dbReference type="Gene3D" id="3.40.190.80">
    <property type="match status" value="1"/>
</dbReference>
<proteinExistence type="predicted"/>
<dbReference type="InterPro" id="IPR020550">
    <property type="entry name" value="Inositol_monophosphatase_CS"/>
</dbReference>
<evidence type="ECO:0000313" key="7">
    <source>
        <dbReference type="Proteomes" id="UP001500630"/>
    </source>
</evidence>
<dbReference type="EC" id="3.1.3.25" evidence="2"/>
<keyword evidence="3" id="KW-0479">Metal-binding</keyword>
<dbReference type="SUPFAM" id="SSF56655">
    <property type="entry name" value="Carbohydrate phosphatase"/>
    <property type="match status" value="1"/>
</dbReference>
<dbReference type="PRINTS" id="PR00377">
    <property type="entry name" value="IMPHPHTASES"/>
</dbReference>
<protein>
    <recommendedName>
        <fullName evidence="2">inositol-phosphate phosphatase</fullName>
        <ecNumber evidence="2">3.1.3.25</ecNumber>
    </recommendedName>
</protein>
<dbReference type="RefSeq" id="WP_345560673.1">
    <property type="nucleotide sequence ID" value="NZ_BAABDQ010000003.1"/>
</dbReference>
<reference evidence="7" key="1">
    <citation type="journal article" date="2019" name="Int. J. Syst. Evol. Microbiol.">
        <title>The Global Catalogue of Microorganisms (GCM) 10K type strain sequencing project: providing services to taxonomists for standard genome sequencing and annotation.</title>
        <authorList>
            <consortium name="The Broad Institute Genomics Platform"/>
            <consortium name="The Broad Institute Genome Sequencing Center for Infectious Disease"/>
            <person name="Wu L."/>
            <person name="Ma J."/>
        </authorList>
    </citation>
    <scope>NUCLEOTIDE SEQUENCE [LARGE SCALE GENOMIC DNA]</scope>
    <source>
        <strain evidence="7">JCM 17326</strain>
    </source>
</reference>
<evidence type="ECO:0000256" key="4">
    <source>
        <dbReference type="ARBA" id="ARBA00022842"/>
    </source>
</evidence>
<dbReference type="PANTHER" id="PTHR20854:SF4">
    <property type="entry name" value="INOSITOL-1-MONOPHOSPHATASE-RELATED"/>
    <property type="match status" value="1"/>
</dbReference>
<name>A0ABP6VYS5_9ACTN</name>
<comment type="catalytic activity">
    <reaction evidence="1">
        <text>a myo-inositol phosphate + H2O = myo-inositol + phosphate</text>
        <dbReference type="Rhea" id="RHEA:24056"/>
        <dbReference type="ChEBI" id="CHEBI:15377"/>
        <dbReference type="ChEBI" id="CHEBI:17268"/>
        <dbReference type="ChEBI" id="CHEBI:43474"/>
        <dbReference type="ChEBI" id="CHEBI:84139"/>
        <dbReference type="EC" id="3.1.3.25"/>
    </reaction>
</comment>
<evidence type="ECO:0000313" key="6">
    <source>
        <dbReference type="EMBL" id="GAA3541025.1"/>
    </source>
</evidence>
<accession>A0ABP6VYS5</accession>
<dbReference type="PANTHER" id="PTHR20854">
    <property type="entry name" value="INOSITOL MONOPHOSPHATASE"/>
    <property type="match status" value="1"/>
</dbReference>
<dbReference type="EMBL" id="BAABDQ010000003">
    <property type="protein sequence ID" value="GAA3541025.1"/>
    <property type="molecule type" value="Genomic_DNA"/>
</dbReference>
<dbReference type="PROSITE" id="PS00630">
    <property type="entry name" value="IMP_2"/>
    <property type="match status" value="1"/>
</dbReference>
<dbReference type="InterPro" id="IPR000760">
    <property type="entry name" value="Inositol_monophosphatase-like"/>
</dbReference>
<keyword evidence="4" id="KW-0460">Magnesium</keyword>
<evidence type="ECO:0000256" key="1">
    <source>
        <dbReference type="ARBA" id="ARBA00001033"/>
    </source>
</evidence>
<gene>
    <name evidence="6" type="ORF">GCM10022419_021460</name>
</gene>
<dbReference type="Pfam" id="PF00459">
    <property type="entry name" value="Inositol_P"/>
    <property type="match status" value="1"/>
</dbReference>
<sequence>MPGRGADNGAGWGAGVPGSGVGTGAGLPGSGVGTGAGMPGSGAGWGAGVPGSGAGWGAGVPGEAHPALAAAASAALDAYTAATAEYDRAALAAVVADGADGTPTMRIDVLVEDAILAALAGHPVNVLTEETGWVDNGSALTLVMDPVDGSANAAAGVPLSAFSAAVAEDGVFTEALTVWLETGRSWWAAAGVPSPLRTTGRRELTGAAVSLLRPQPARPGPAAAWWEVARRAARVRILSTSCLEGALVAQGATDAFADAATDTHRLVDIAASVVLAEAAGGAVRDVFGRPIELDTDLTRRWSGVVAATPELADELAEVLRDAFTAARDQPGGHPGARPARGSGLMGLDD</sequence>
<organism evidence="6 7">
    <name type="scientific">Nonomuraea rosea</name>
    <dbReference type="NCBI Taxonomy" id="638574"/>
    <lineage>
        <taxon>Bacteria</taxon>
        <taxon>Bacillati</taxon>
        <taxon>Actinomycetota</taxon>
        <taxon>Actinomycetes</taxon>
        <taxon>Streptosporangiales</taxon>
        <taxon>Streptosporangiaceae</taxon>
        <taxon>Nonomuraea</taxon>
    </lineage>
</organism>
<evidence type="ECO:0000256" key="3">
    <source>
        <dbReference type="ARBA" id="ARBA00022723"/>
    </source>
</evidence>
<evidence type="ECO:0000256" key="5">
    <source>
        <dbReference type="SAM" id="MobiDB-lite"/>
    </source>
</evidence>
<comment type="caution">
    <text evidence="6">The sequence shown here is derived from an EMBL/GenBank/DDBJ whole genome shotgun (WGS) entry which is preliminary data.</text>
</comment>